<dbReference type="InterPro" id="IPR010998">
    <property type="entry name" value="Integrase_recombinase_N"/>
</dbReference>
<comment type="caution">
    <text evidence="5">The sequence shown here is derived from an EMBL/GenBank/DDBJ whole genome shotgun (WGS) entry which is preliminary data.</text>
</comment>
<accession>A4AE94</accession>
<dbReference type="Pfam" id="PF13495">
    <property type="entry name" value="Phage_int_SAM_4"/>
    <property type="match status" value="1"/>
</dbReference>
<dbReference type="SUPFAM" id="SSF56349">
    <property type="entry name" value="DNA breaking-rejoining enzymes"/>
    <property type="match status" value="1"/>
</dbReference>
<dbReference type="AlphaFoldDB" id="A4AE94"/>
<dbReference type="EMBL" id="AAOA02000001">
    <property type="protein sequence ID" value="EAQ95681.2"/>
    <property type="molecule type" value="Genomic_DNA"/>
</dbReference>
<feature type="domain" description="Core-binding (CB)" evidence="4">
    <location>
        <begin position="6"/>
        <end position="87"/>
    </location>
</feature>
<keyword evidence="6" id="KW-1185">Reference proteome</keyword>
<dbReference type="STRING" id="314285.KT71_13784"/>
<dbReference type="PROSITE" id="PS51900">
    <property type="entry name" value="CB"/>
    <property type="match status" value="1"/>
</dbReference>
<dbReference type="GO" id="GO:0015074">
    <property type="term" value="P:DNA integration"/>
    <property type="evidence" value="ECO:0007669"/>
    <property type="project" value="UniProtKB-KW"/>
</dbReference>
<reference evidence="5 6" key="2">
    <citation type="journal article" date="2009" name="PLoS ONE">
        <title>The photosynthetic apparatus and its regulation in the aerobic gammaproteobacterium Congregibacter litoralis gen. nov., sp. nov.</title>
        <authorList>
            <person name="Spring S."/>
            <person name="Lunsdorf H."/>
            <person name="Fuchs B.M."/>
            <person name="Tindall B.J."/>
        </authorList>
    </citation>
    <scope>NUCLEOTIDE SEQUENCE [LARGE SCALE GENOMIC DNA]</scope>
    <source>
        <strain evidence="5">KT71</strain>
    </source>
</reference>
<evidence type="ECO:0000256" key="1">
    <source>
        <dbReference type="ARBA" id="ARBA00022908"/>
    </source>
</evidence>
<dbReference type="InterPro" id="IPR011010">
    <property type="entry name" value="DNA_brk_join_enz"/>
</dbReference>
<evidence type="ECO:0000256" key="2">
    <source>
        <dbReference type="ARBA" id="ARBA00023125"/>
    </source>
</evidence>
<keyword evidence="2 3" id="KW-0238">DNA-binding</keyword>
<evidence type="ECO:0000259" key="4">
    <source>
        <dbReference type="PROSITE" id="PS51900"/>
    </source>
</evidence>
<dbReference type="Gene3D" id="1.10.150.130">
    <property type="match status" value="1"/>
</dbReference>
<dbReference type="RefSeq" id="WP_023659666.1">
    <property type="nucleotide sequence ID" value="NZ_CM002299.1"/>
</dbReference>
<protein>
    <submittedName>
        <fullName evidence="5">Site-specific recombinase XerD</fullName>
    </submittedName>
</protein>
<evidence type="ECO:0000313" key="6">
    <source>
        <dbReference type="Proteomes" id="UP000019205"/>
    </source>
</evidence>
<sequence length="118" mass="13404">MTTTAHAISPLRQRMIDEMTLRKLSPKTQTAYLRAVEKLTRFVGRSPDTASAEDLRRFQLHMVEDGTSSVTANATITGLRFFFDVTLDRAEAMKNMSHVYQPRKIPEVLNVDEVAHLL</sequence>
<evidence type="ECO:0000313" key="5">
    <source>
        <dbReference type="EMBL" id="EAQ95681.2"/>
    </source>
</evidence>
<evidence type="ECO:0000256" key="3">
    <source>
        <dbReference type="PROSITE-ProRule" id="PRU01248"/>
    </source>
</evidence>
<keyword evidence="1" id="KW-0229">DNA integration</keyword>
<dbReference type="HOGENOM" id="CLU_027562_38_1_6"/>
<name>A4AE94_9GAMM</name>
<dbReference type="GO" id="GO:0003677">
    <property type="term" value="F:DNA binding"/>
    <property type="evidence" value="ECO:0007669"/>
    <property type="project" value="UniProtKB-UniRule"/>
</dbReference>
<dbReference type="Proteomes" id="UP000019205">
    <property type="component" value="Chromosome"/>
</dbReference>
<gene>
    <name evidence="5" type="ORF">KT71_13784</name>
</gene>
<proteinExistence type="predicted"/>
<dbReference type="InterPro" id="IPR044068">
    <property type="entry name" value="CB"/>
</dbReference>
<dbReference type="eggNOG" id="COG4974">
    <property type="taxonomic scope" value="Bacteria"/>
</dbReference>
<reference evidence="5 6" key="1">
    <citation type="journal article" date="2007" name="Proc. Natl. Acad. Sci. U.S.A.">
        <title>Characterization of a marine gammaproteobacterium capable of aerobic anoxygenic photosynthesis.</title>
        <authorList>
            <person name="Fuchs B.M."/>
            <person name="Spring S."/>
            <person name="Teeling H."/>
            <person name="Quast C."/>
            <person name="Wulf J."/>
            <person name="Schattenhofer M."/>
            <person name="Yan S."/>
            <person name="Ferriera S."/>
            <person name="Johnson J."/>
            <person name="Glockner F.O."/>
            <person name="Amann R."/>
        </authorList>
    </citation>
    <scope>NUCLEOTIDE SEQUENCE [LARGE SCALE GENOMIC DNA]</scope>
    <source>
        <strain evidence="5">KT71</strain>
    </source>
</reference>
<organism evidence="5 6">
    <name type="scientific">Congregibacter litoralis KT71</name>
    <dbReference type="NCBI Taxonomy" id="314285"/>
    <lineage>
        <taxon>Bacteria</taxon>
        <taxon>Pseudomonadati</taxon>
        <taxon>Pseudomonadota</taxon>
        <taxon>Gammaproteobacteria</taxon>
        <taxon>Cellvibrionales</taxon>
        <taxon>Halieaceae</taxon>
        <taxon>Congregibacter</taxon>
    </lineage>
</organism>
<dbReference type="InterPro" id="IPR004107">
    <property type="entry name" value="Integrase_SAM-like_N"/>
</dbReference>